<evidence type="ECO:0000313" key="1">
    <source>
        <dbReference type="EMBL" id="VEL24966.1"/>
    </source>
</evidence>
<name>A0A3S5CIT8_9PLAT</name>
<reference evidence="1" key="1">
    <citation type="submission" date="2018-11" db="EMBL/GenBank/DDBJ databases">
        <authorList>
            <consortium name="Pathogen Informatics"/>
        </authorList>
    </citation>
    <scope>NUCLEOTIDE SEQUENCE</scope>
</reference>
<gene>
    <name evidence="1" type="ORF">PXEA_LOCUS18406</name>
</gene>
<keyword evidence="2" id="KW-1185">Reference proteome</keyword>
<accession>A0A3S5CIT8</accession>
<dbReference type="Proteomes" id="UP000784294">
    <property type="component" value="Unassembled WGS sequence"/>
</dbReference>
<protein>
    <submittedName>
        <fullName evidence="1">Uncharacterized protein</fullName>
    </submittedName>
</protein>
<comment type="caution">
    <text evidence="1">The sequence shown here is derived from an EMBL/GenBank/DDBJ whole genome shotgun (WGS) entry which is preliminary data.</text>
</comment>
<proteinExistence type="predicted"/>
<sequence length="77" mass="8500">MFTLHSSLLWQTEFGLITLVIYPDPSLSMGSSDSGLESRSTHCLVDPLLIFLVDRFPSVQGPRSTYTAASRSRAPKL</sequence>
<organism evidence="1 2">
    <name type="scientific">Protopolystoma xenopodis</name>
    <dbReference type="NCBI Taxonomy" id="117903"/>
    <lineage>
        <taxon>Eukaryota</taxon>
        <taxon>Metazoa</taxon>
        <taxon>Spiralia</taxon>
        <taxon>Lophotrochozoa</taxon>
        <taxon>Platyhelminthes</taxon>
        <taxon>Monogenea</taxon>
        <taxon>Polyopisthocotylea</taxon>
        <taxon>Polystomatidea</taxon>
        <taxon>Polystomatidae</taxon>
        <taxon>Protopolystoma</taxon>
    </lineage>
</organism>
<dbReference type="AlphaFoldDB" id="A0A3S5CIT8"/>
<dbReference type="EMBL" id="CAAALY010070889">
    <property type="protein sequence ID" value="VEL24966.1"/>
    <property type="molecule type" value="Genomic_DNA"/>
</dbReference>
<evidence type="ECO:0000313" key="2">
    <source>
        <dbReference type="Proteomes" id="UP000784294"/>
    </source>
</evidence>